<dbReference type="SUPFAM" id="SSF47413">
    <property type="entry name" value="lambda repressor-like DNA-binding domains"/>
    <property type="match status" value="1"/>
</dbReference>
<sequence length="318" mass="36428">MTTIYDLAKKTGISKSTISRVVSGNGYVSEEKRKIILNAMHELNYIPNQVAKNLRQKQTKTIGFLVSDYFPLVGDFINSFTKIAAKYGYNVNVYFTQNAKNELKTLRLLTTRALDAVFILTRINSWDTISSYADFGPISTWQRVEHAHIYSNYIDHYPVYTDVLNHLDGLGYKRVGHVLSSLRNANTRARVKAIDDFKLKHPDSNQDYQLFYHGQHNAGADAADKWLHAKERPEAMVFFADFVAAEFIASLRKHHVKVPQDCLVVGSDNSEIAKLMNIPTIDLCFRNQAHNAFIYLYNELNDQQLPFEKQTPQWIDAD</sequence>
<dbReference type="Pfam" id="PF00356">
    <property type="entry name" value="LacI"/>
    <property type="match status" value="1"/>
</dbReference>
<dbReference type="InterPro" id="IPR010982">
    <property type="entry name" value="Lambda_DNA-bd_dom_sf"/>
</dbReference>
<evidence type="ECO:0000256" key="1">
    <source>
        <dbReference type="ARBA" id="ARBA00023015"/>
    </source>
</evidence>
<dbReference type="InterPro" id="IPR001387">
    <property type="entry name" value="Cro/C1-type_HTH"/>
</dbReference>
<dbReference type="InterPro" id="IPR028082">
    <property type="entry name" value="Peripla_BP_I"/>
</dbReference>
<reference evidence="6 7" key="1">
    <citation type="journal article" date="2019" name="Appl. Microbiol. Biotechnol.">
        <title>Uncovering carbohydrate metabolism through a genotype-phenotype association study of 56 lactic acid bacteria genomes.</title>
        <authorList>
            <person name="Buron-Moles G."/>
            <person name="Chailyan A."/>
            <person name="Dolejs I."/>
            <person name="Forster J."/>
            <person name="Miks M.H."/>
        </authorList>
    </citation>
    <scope>NUCLEOTIDE SEQUENCE [LARGE SCALE GENOMIC DNA]</scope>
    <source>
        <strain evidence="6 7">ATCC 29644</strain>
    </source>
</reference>
<feature type="domain" description="HTH lacI-type" evidence="4">
    <location>
        <begin position="2"/>
        <end position="56"/>
    </location>
</feature>
<keyword evidence="3" id="KW-0804">Transcription</keyword>
<comment type="caution">
    <text evidence="6">The sequence shown here is derived from an EMBL/GenBank/DDBJ whole genome shotgun (WGS) entry which is preliminary data.</text>
</comment>
<protein>
    <submittedName>
        <fullName evidence="6">Uncharacterized protein</fullName>
    </submittedName>
</protein>
<dbReference type="PROSITE" id="PS50943">
    <property type="entry name" value="HTH_CROC1"/>
    <property type="match status" value="1"/>
</dbReference>
<proteinExistence type="predicted"/>
<dbReference type="Gene3D" id="1.10.260.40">
    <property type="entry name" value="lambda repressor-like DNA-binding domains"/>
    <property type="match status" value="1"/>
</dbReference>
<evidence type="ECO:0000313" key="6">
    <source>
        <dbReference type="EMBL" id="TDG73785.1"/>
    </source>
</evidence>
<name>A0A4R5NGX8_9LACO</name>
<dbReference type="SMART" id="SM00354">
    <property type="entry name" value="HTH_LACI"/>
    <property type="match status" value="1"/>
</dbReference>
<feature type="domain" description="HTH cro/C1-type" evidence="5">
    <location>
        <begin position="3"/>
        <end position="46"/>
    </location>
</feature>
<evidence type="ECO:0000259" key="5">
    <source>
        <dbReference type="PROSITE" id="PS50943"/>
    </source>
</evidence>
<dbReference type="EMBL" id="PUFN01000007">
    <property type="protein sequence ID" value="TDG73785.1"/>
    <property type="molecule type" value="Genomic_DNA"/>
</dbReference>
<dbReference type="GO" id="GO:0003700">
    <property type="term" value="F:DNA-binding transcription factor activity"/>
    <property type="evidence" value="ECO:0007669"/>
    <property type="project" value="TreeGrafter"/>
</dbReference>
<dbReference type="PANTHER" id="PTHR30146:SF105">
    <property type="entry name" value="CATABOLITE CONTROL PROTEIN B"/>
    <property type="match status" value="1"/>
</dbReference>
<dbReference type="PANTHER" id="PTHR30146">
    <property type="entry name" value="LACI-RELATED TRANSCRIPTIONAL REPRESSOR"/>
    <property type="match status" value="1"/>
</dbReference>
<dbReference type="Pfam" id="PF13377">
    <property type="entry name" value="Peripla_BP_3"/>
    <property type="match status" value="1"/>
</dbReference>
<organism evidence="6 7">
    <name type="scientific">Companilactobacillus farciminis</name>
    <dbReference type="NCBI Taxonomy" id="1612"/>
    <lineage>
        <taxon>Bacteria</taxon>
        <taxon>Bacillati</taxon>
        <taxon>Bacillota</taxon>
        <taxon>Bacilli</taxon>
        <taxon>Lactobacillales</taxon>
        <taxon>Lactobacillaceae</taxon>
        <taxon>Companilactobacillus</taxon>
    </lineage>
</organism>
<dbReference type="OrthoDB" id="9798934at2"/>
<keyword evidence="7" id="KW-1185">Reference proteome</keyword>
<accession>A0A4R5NGX8</accession>
<dbReference type="Gene3D" id="3.40.50.2300">
    <property type="match status" value="2"/>
</dbReference>
<evidence type="ECO:0000256" key="2">
    <source>
        <dbReference type="ARBA" id="ARBA00023125"/>
    </source>
</evidence>
<keyword evidence="1" id="KW-0805">Transcription regulation</keyword>
<dbReference type="STRING" id="1612.ABB44_06080"/>
<gene>
    <name evidence="6" type="ORF">C5L30_001277</name>
</gene>
<dbReference type="RefSeq" id="WP_010020918.1">
    <property type="nucleotide sequence ID" value="NZ_PUFN01000007.1"/>
</dbReference>
<dbReference type="InterPro" id="IPR000843">
    <property type="entry name" value="HTH_LacI"/>
</dbReference>
<dbReference type="SUPFAM" id="SSF53822">
    <property type="entry name" value="Periplasmic binding protein-like I"/>
    <property type="match status" value="1"/>
</dbReference>
<evidence type="ECO:0000256" key="3">
    <source>
        <dbReference type="ARBA" id="ARBA00023163"/>
    </source>
</evidence>
<dbReference type="InterPro" id="IPR046335">
    <property type="entry name" value="LacI/GalR-like_sensor"/>
</dbReference>
<dbReference type="Proteomes" id="UP000295257">
    <property type="component" value="Unassembled WGS sequence"/>
</dbReference>
<evidence type="ECO:0000313" key="7">
    <source>
        <dbReference type="Proteomes" id="UP000295257"/>
    </source>
</evidence>
<evidence type="ECO:0000259" key="4">
    <source>
        <dbReference type="PROSITE" id="PS50932"/>
    </source>
</evidence>
<dbReference type="CDD" id="cd01392">
    <property type="entry name" value="HTH_LacI"/>
    <property type="match status" value="1"/>
</dbReference>
<dbReference type="GO" id="GO:0000976">
    <property type="term" value="F:transcription cis-regulatory region binding"/>
    <property type="evidence" value="ECO:0007669"/>
    <property type="project" value="TreeGrafter"/>
</dbReference>
<dbReference type="PROSITE" id="PS50932">
    <property type="entry name" value="HTH_LACI_2"/>
    <property type="match status" value="1"/>
</dbReference>
<dbReference type="AlphaFoldDB" id="A0A4R5NGX8"/>
<keyword evidence="2" id="KW-0238">DNA-binding</keyword>